<keyword evidence="10" id="KW-1185">Reference proteome</keyword>
<evidence type="ECO:0000256" key="3">
    <source>
        <dbReference type="ARBA" id="ARBA00022679"/>
    </source>
</evidence>
<dbReference type="PANTHER" id="PTHR30576:SF10">
    <property type="entry name" value="SLL5057 PROTEIN"/>
    <property type="match status" value="1"/>
</dbReference>
<accession>A0A399CVH0</accession>
<name>A0A399CVH0_9BACT</name>
<evidence type="ECO:0000256" key="7">
    <source>
        <dbReference type="SAM" id="Phobius"/>
    </source>
</evidence>
<evidence type="ECO:0000256" key="1">
    <source>
        <dbReference type="ARBA" id="ARBA00004141"/>
    </source>
</evidence>
<evidence type="ECO:0000256" key="4">
    <source>
        <dbReference type="ARBA" id="ARBA00022692"/>
    </source>
</evidence>
<sequence length="203" mass="23521">MYKESVGLRMKSVFDLFFSFSVIMLISPVFLIIAIAIRLEDGGSVFFIQERVGLNGRRFPIFKFRTMVANAEALKVSLQGLNEQSGPVFKIRNDPRVTRIGRFLRKTSFDELPQFFNVLRGEMSVVGPRPPIPSEVEEYKQWQKRRLTVKPGITCTWQVSGRNGIPFEEWVRLDLEYIDNWSFTRDVILVLKTVKVILKRTGK</sequence>
<keyword evidence="5 7" id="KW-1133">Transmembrane helix</keyword>
<feature type="domain" description="Bacterial sugar transferase" evidence="8">
    <location>
        <begin position="11"/>
        <end position="199"/>
    </location>
</feature>
<proteinExistence type="inferred from homology"/>
<dbReference type="NCBIfam" id="TIGR03025">
    <property type="entry name" value="EPS_sugtrans"/>
    <property type="match status" value="1"/>
</dbReference>
<evidence type="ECO:0000313" key="10">
    <source>
        <dbReference type="Proteomes" id="UP000266441"/>
    </source>
</evidence>
<dbReference type="InterPro" id="IPR003362">
    <property type="entry name" value="Bact_transf"/>
</dbReference>
<dbReference type="AlphaFoldDB" id="A0A399CVH0"/>
<evidence type="ECO:0000256" key="2">
    <source>
        <dbReference type="ARBA" id="ARBA00006464"/>
    </source>
</evidence>
<evidence type="ECO:0000259" key="8">
    <source>
        <dbReference type="Pfam" id="PF02397"/>
    </source>
</evidence>
<gene>
    <name evidence="9" type="ORF">D1164_20020</name>
</gene>
<feature type="transmembrane region" description="Helical" evidence="7">
    <location>
        <begin position="12"/>
        <end position="37"/>
    </location>
</feature>
<comment type="similarity">
    <text evidence="2">Belongs to the bacterial sugar transferase family.</text>
</comment>
<dbReference type="RefSeq" id="WP_119351683.1">
    <property type="nucleotide sequence ID" value="NZ_QWET01000021.1"/>
</dbReference>
<comment type="caution">
    <text evidence="9">The sequence shown here is derived from an EMBL/GenBank/DDBJ whole genome shotgun (WGS) entry which is preliminary data.</text>
</comment>
<dbReference type="Proteomes" id="UP000266441">
    <property type="component" value="Unassembled WGS sequence"/>
</dbReference>
<dbReference type="InterPro" id="IPR017475">
    <property type="entry name" value="EPS_sugar_tfrase"/>
</dbReference>
<reference evidence="9 10" key="1">
    <citation type="journal article" date="2015" name="Int. J. Syst. Evol. Microbiol.">
        <title>Mariniphaga sediminis sp. nov., isolated from coastal sediment.</title>
        <authorList>
            <person name="Wang F.Q."/>
            <person name="Shen Q.Y."/>
            <person name="Chen G.J."/>
            <person name="Du Z.J."/>
        </authorList>
    </citation>
    <scope>NUCLEOTIDE SEQUENCE [LARGE SCALE GENOMIC DNA]</scope>
    <source>
        <strain evidence="9 10">SY21</strain>
    </source>
</reference>
<dbReference type="Pfam" id="PF02397">
    <property type="entry name" value="Bac_transf"/>
    <property type="match status" value="1"/>
</dbReference>
<dbReference type="GO" id="GO:0016780">
    <property type="term" value="F:phosphotransferase activity, for other substituted phosphate groups"/>
    <property type="evidence" value="ECO:0007669"/>
    <property type="project" value="TreeGrafter"/>
</dbReference>
<evidence type="ECO:0000256" key="5">
    <source>
        <dbReference type="ARBA" id="ARBA00022989"/>
    </source>
</evidence>
<dbReference type="OrthoDB" id="9808602at2"/>
<keyword evidence="6 7" id="KW-0472">Membrane</keyword>
<evidence type="ECO:0000313" key="9">
    <source>
        <dbReference type="EMBL" id="RIH63417.1"/>
    </source>
</evidence>
<dbReference type="GO" id="GO:0016020">
    <property type="term" value="C:membrane"/>
    <property type="evidence" value="ECO:0007669"/>
    <property type="project" value="UniProtKB-SubCell"/>
</dbReference>
<comment type="subcellular location">
    <subcellularLocation>
        <location evidence="1">Membrane</location>
        <topology evidence="1">Multi-pass membrane protein</topology>
    </subcellularLocation>
</comment>
<dbReference type="EMBL" id="QWET01000021">
    <property type="protein sequence ID" value="RIH63417.1"/>
    <property type="molecule type" value="Genomic_DNA"/>
</dbReference>
<dbReference type="PANTHER" id="PTHR30576">
    <property type="entry name" value="COLANIC BIOSYNTHESIS UDP-GLUCOSE LIPID CARRIER TRANSFERASE"/>
    <property type="match status" value="1"/>
</dbReference>
<organism evidence="9 10">
    <name type="scientific">Mariniphaga sediminis</name>
    <dbReference type="NCBI Taxonomy" id="1628158"/>
    <lineage>
        <taxon>Bacteria</taxon>
        <taxon>Pseudomonadati</taxon>
        <taxon>Bacteroidota</taxon>
        <taxon>Bacteroidia</taxon>
        <taxon>Marinilabiliales</taxon>
        <taxon>Prolixibacteraceae</taxon>
        <taxon>Mariniphaga</taxon>
    </lineage>
</organism>
<evidence type="ECO:0000256" key="6">
    <source>
        <dbReference type="ARBA" id="ARBA00023136"/>
    </source>
</evidence>
<protein>
    <submittedName>
        <fullName evidence="9">Sugar transferase</fullName>
    </submittedName>
</protein>
<keyword evidence="4 7" id="KW-0812">Transmembrane</keyword>
<keyword evidence="3 9" id="KW-0808">Transferase</keyword>